<dbReference type="InterPro" id="IPR014911">
    <property type="entry name" value="PilS_N"/>
</dbReference>
<evidence type="ECO:0000259" key="2">
    <source>
        <dbReference type="Pfam" id="PF08805"/>
    </source>
</evidence>
<organism evidence="3 4">
    <name type="scientific">Roseateles amylovorans</name>
    <dbReference type="NCBI Taxonomy" id="2978473"/>
    <lineage>
        <taxon>Bacteria</taxon>
        <taxon>Pseudomonadati</taxon>
        <taxon>Pseudomonadota</taxon>
        <taxon>Betaproteobacteria</taxon>
        <taxon>Burkholderiales</taxon>
        <taxon>Sphaerotilaceae</taxon>
        <taxon>Roseateles</taxon>
    </lineage>
</organism>
<dbReference type="NCBIfam" id="TIGR02532">
    <property type="entry name" value="IV_pilin_GFxxxE"/>
    <property type="match status" value="1"/>
</dbReference>
<dbReference type="EMBL" id="CP104562">
    <property type="protein sequence ID" value="UXH80279.1"/>
    <property type="molecule type" value="Genomic_DNA"/>
</dbReference>
<gene>
    <name evidence="3" type="ORF">N4261_10555</name>
</gene>
<evidence type="ECO:0000256" key="1">
    <source>
        <dbReference type="SAM" id="Phobius"/>
    </source>
</evidence>
<dbReference type="PROSITE" id="PS00409">
    <property type="entry name" value="PROKAR_NTER_METHYL"/>
    <property type="match status" value="1"/>
</dbReference>
<evidence type="ECO:0000313" key="4">
    <source>
        <dbReference type="Proteomes" id="UP001064933"/>
    </source>
</evidence>
<feature type="domain" description="Type 4 secretion system PilS N-terminal" evidence="2">
    <location>
        <begin position="56"/>
        <end position="209"/>
    </location>
</feature>
<reference evidence="3" key="1">
    <citation type="submission" date="2022-10" db="EMBL/GenBank/DDBJ databases">
        <title>Characterization and whole genome sequencing of a new Roseateles species, isolated from fresh water.</title>
        <authorList>
            <person name="Guliayeva D.Y."/>
            <person name="Akhremchuk A.E."/>
            <person name="Sikolenko M.A."/>
            <person name="Valentovich L.N."/>
            <person name="Sidarenka A.V."/>
        </authorList>
    </citation>
    <scope>NUCLEOTIDE SEQUENCE</scope>
    <source>
        <strain evidence="3">BIM B-1768</strain>
    </source>
</reference>
<keyword evidence="4" id="KW-1185">Reference proteome</keyword>
<dbReference type="RefSeq" id="WP_261760097.1">
    <property type="nucleotide sequence ID" value="NZ_CP104562.2"/>
</dbReference>
<dbReference type="SUPFAM" id="SSF54523">
    <property type="entry name" value="Pili subunits"/>
    <property type="match status" value="1"/>
</dbReference>
<dbReference type="Pfam" id="PF07963">
    <property type="entry name" value="N_methyl"/>
    <property type="match status" value="1"/>
</dbReference>
<sequence length="215" mass="22319">MELFRMKSFQPFARARSASTRQRGYSLVELSIALAIVSVVIVGSLIGVQRILANNRANALLADVPRINAALLGALSNSKGLPTLSTTQAAALGAFPESSVKWESGKAAVTNSFGGNIFTLGVNAKIGEVEAGRGYVVRMTQIPSNMCATIANGLAPLARGIWVDDTVAEAVVDGAPDDKIVVKAIQANSGIDLAKLVDNCQAGAGTRTINALIVL</sequence>
<feature type="transmembrane region" description="Helical" evidence="1">
    <location>
        <begin position="24"/>
        <end position="48"/>
    </location>
</feature>
<keyword evidence="1" id="KW-0472">Membrane</keyword>
<dbReference type="Proteomes" id="UP001064933">
    <property type="component" value="Chromosome"/>
</dbReference>
<evidence type="ECO:0000313" key="3">
    <source>
        <dbReference type="EMBL" id="UXH80279.1"/>
    </source>
</evidence>
<proteinExistence type="predicted"/>
<dbReference type="Pfam" id="PF08805">
    <property type="entry name" value="PilS"/>
    <property type="match status" value="1"/>
</dbReference>
<keyword evidence="1" id="KW-0812">Transmembrane</keyword>
<accession>A0ABY6B4U3</accession>
<dbReference type="Gene3D" id="3.30.1690.10">
    <property type="entry name" value="TcpA-like pilin"/>
    <property type="match status" value="1"/>
</dbReference>
<dbReference type="InterPro" id="IPR045584">
    <property type="entry name" value="Pilin-like"/>
</dbReference>
<name>A0ABY6B4U3_9BURK</name>
<protein>
    <submittedName>
        <fullName evidence="3">Prepilin-type N-terminal cleavage/methylation domain-containing protein</fullName>
    </submittedName>
</protein>
<dbReference type="InterPro" id="IPR012902">
    <property type="entry name" value="N_methyl_site"/>
</dbReference>
<keyword evidence="1" id="KW-1133">Transmembrane helix</keyword>